<evidence type="ECO:0000256" key="2">
    <source>
        <dbReference type="ARBA" id="ARBA00022490"/>
    </source>
</evidence>
<keyword evidence="12" id="KW-1185">Reference proteome</keyword>
<dbReference type="Proteomes" id="UP000094271">
    <property type="component" value="Unassembled WGS sequence"/>
</dbReference>
<evidence type="ECO:0000256" key="4">
    <source>
        <dbReference type="ARBA" id="ARBA00022741"/>
    </source>
</evidence>
<keyword evidence="7" id="KW-0460">Magnesium</keyword>
<evidence type="ECO:0000313" key="11">
    <source>
        <dbReference type="Proteomes" id="UP000094271"/>
    </source>
</evidence>
<feature type="site" description="Transition state stabilizer" evidence="7">
    <location>
        <position position="249"/>
    </location>
</feature>
<evidence type="ECO:0000256" key="8">
    <source>
        <dbReference type="RuleBase" id="RU003835"/>
    </source>
</evidence>
<keyword evidence="2 7" id="KW-0963">Cytoplasm</keyword>
<evidence type="ECO:0000313" key="12">
    <source>
        <dbReference type="Proteomes" id="UP000094869"/>
    </source>
</evidence>
<dbReference type="GO" id="GO:0005524">
    <property type="term" value="F:ATP binding"/>
    <property type="evidence" value="ECO:0007669"/>
    <property type="project" value="UniProtKB-KW"/>
</dbReference>
<dbReference type="Proteomes" id="UP000094869">
    <property type="component" value="Unassembled WGS sequence"/>
</dbReference>
<keyword evidence="3 7" id="KW-0808">Transferase</keyword>
<dbReference type="Gene3D" id="3.30.420.40">
    <property type="match status" value="2"/>
</dbReference>
<evidence type="ECO:0000313" key="10">
    <source>
        <dbReference type="EMBL" id="ODR51577.1"/>
    </source>
</evidence>
<dbReference type="SUPFAM" id="SSF53067">
    <property type="entry name" value="Actin-like ATPase domain"/>
    <property type="match status" value="2"/>
</dbReference>
<gene>
    <name evidence="7" type="primary">ackA</name>
    <name evidence="9" type="ORF">BEI59_31500</name>
    <name evidence="10" type="ORF">BEI63_20475</name>
</gene>
<comment type="similarity">
    <text evidence="1 7 8">Belongs to the acetokinase family.</text>
</comment>
<evidence type="ECO:0000313" key="9">
    <source>
        <dbReference type="EMBL" id="ODR42715.1"/>
    </source>
</evidence>
<dbReference type="GO" id="GO:0006083">
    <property type="term" value="P:acetate metabolic process"/>
    <property type="evidence" value="ECO:0007669"/>
    <property type="project" value="TreeGrafter"/>
</dbReference>
<comment type="caution">
    <text evidence="9">The sequence shown here is derived from an EMBL/GenBank/DDBJ whole genome shotgun (WGS) entry which is preliminary data.</text>
</comment>
<dbReference type="EC" id="2.7.2.1" evidence="7"/>
<dbReference type="HAMAP" id="MF_00020">
    <property type="entry name" value="Acetate_kinase"/>
    <property type="match status" value="1"/>
</dbReference>
<dbReference type="NCBIfam" id="TIGR00016">
    <property type="entry name" value="ackA"/>
    <property type="match status" value="1"/>
</dbReference>
<comment type="caution">
    <text evidence="7">Lacks conserved residue(s) required for the propagation of feature annotation.</text>
</comment>
<keyword evidence="7" id="KW-0479">Metal-binding</keyword>
<keyword evidence="5 7" id="KW-0418">Kinase</keyword>
<dbReference type="GO" id="GO:0000287">
    <property type="term" value="F:magnesium ion binding"/>
    <property type="evidence" value="ECO:0007669"/>
    <property type="project" value="UniProtKB-UniRule"/>
</dbReference>
<dbReference type="GO" id="GO:0006085">
    <property type="term" value="P:acetyl-CoA biosynthetic process"/>
    <property type="evidence" value="ECO:0007669"/>
    <property type="project" value="UniProtKB-UniRule"/>
</dbReference>
<comment type="cofactor">
    <cofactor evidence="7">
        <name>Mg(2+)</name>
        <dbReference type="ChEBI" id="CHEBI:18420"/>
    </cofactor>
    <cofactor evidence="7">
        <name>Mn(2+)</name>
        <dbReference type="ChEBI" id="CHEBI:29035"/>
    </cofactor>
    <text evidence="7">Mg(2+). Can also accept Mn(2+).</text>
</comment>
<name>A0A1E3U9N4_9FIRM</name>
<sequence length="412" mass="46405">MEEIVNPYKIMILNLGSTSYKFKLYRIARDASGQDYFTEELIAEGAFERIGTSGKCLIRTKQQDWEEERAFSDHLEAFLFSIQWLSENWILSSLVELDAIGFKSVHAGEVSGARIINEEILEIMKHYSAFAPAHNPLYIRLMKQLAVQYPKLLQIGCFETSFHTNIPEKRMIYGVPDSWRNGLGIRRYGFHGSSHSYIAWKMQQTNPDARKIISLHLGGSSSLCAIEKGKSIATSMGATPQSGVFQNNRVGDFDIFCLPVLMDYYKEDWKKILQVLSKESGFLGVSGVSNDLREVLEAAEKGNHKAQLTVDAFVDSLIGYIGMFTAYLKGVDAIVFTGGIGLGSSLIRKRVCEELVYMGLYLDEAANKKGTEGRISRKDSRISVYTWKTNEELMVARSCVRVLEDCEKKGKE</sequence>
<dbReference type="Pfam" id="PF00871">
    <property type="entry name" value="Acetate_kinase"/>
    <property type="match status" value="1"/>
</dbReference>
<comment type="function">
    <text evidence="7">Catalyzes the formation of acetyl phosphate from acetate and ATP. Can also catalyze the reverse reaction.</text>
</comment>
<dbReference type="InterPro" id="IPR004372">
    <property type="entry name" value="Ac/propionate_kinase"/>
</dbReference>
<evidence type="ECO:0000256" key="5">
    <source>
        <dbReference type="ARBA" id="ARBA00022777"/>
    </source>
</evidence>
<keyword evidence="4 7" id="KW-0547">Nucleotide-binding</keyword>
<dbReference type="UniPathway" id="UPA00340">
    <property type="reaction ID" value="UER00458"/>
</dbReference>
<dbReference type="AlphaFoldDB" id="A0A1E3U9N4"/>
<comment type="pathway">
    <text evidence="7">Metabolic intermediate biosynthesis; acetyl-CoA biosynthesis; acetyl-CoA from acetate: step 1/2.</text>
</comment>
<comment type="subcellular location">
    <subcellularLocation>
        <location evidence="7">Cytoplasm</location>
    </subcellularLocation>
</comment>
<comment type="subunit">
    <text evidence="7">Homodimer.</text>
</comment>
<feature type="binding site" evidence="7">
    <location>
        <position position="14"/>
    </location>
    <ligand>
        <name>Mg(2+)</name>
        <dbReference type="ChEBI" id="CHEBI:18420"/>
    </ligand>
</feature>
<feature type="site" description="Transition state stabilizer" evidence="7">
    <location>
        <position position="191"/>
    </location>
</feature>
<protein>
    <recommendedName>
        <fullName evidence="7">Acetate kinase</fullName>
        <ecNumber evidence="7">2.7.2.1</ecNumber>
    </recommendedName>
    <alternativeName>
        <fullName evidence="7">Acetokinase</fullName>
    </alternativeName>
</protein>
<dbReference type="PANTHER" id="PTHR21060:SF15">
    <property type="entry name" value="ACETATE KINASE-RELATED"/>
    <property type="match status" value="1"/>
</dbReference>
<comment type="catalytic activity">
    <reaction evidence="7">
        <text>acetate + ATP = acetyl phosphate + ADP</text>
        <dbReference type="Rhea" id="RHEA:11352"/>
        <dbReference type="ChEBI" id="CHEBI:22191"/>
        <dbReference type="ChEBI" id="CHEBI:30089"/>
        <dbReference type="ChEBI" id="CHEBI:30616"/>
        <dbReference type="ChEBI" id="CHEBI:456216"/>
        <dbReference type="EC" id="2.7.2.1"/>
    </reaction>
</comment>
<dbReference type="InterPro" id="IPR043129">
    <property type="entry name" value="ATPase_NBD"/>
</dbReference>
<evidence type="ECO:0000256" key="7">
    <source>
        <dbReference type="HAMAP-Rule" id="MF_00020"/>
    </source>
</evidence>
<organism evidence="9 11">
    <name type="scientific">Eisenbergiella tayi</name>
    <dbReference type="NCBI Taxonomy" id="1432052"/>
    <lineage>
        <taxon>Bacteria</taxon>
        <taxon>Bacillati</taxon>
        <taxon>Bacillota</taxon>
        <taxon>Clostridia</taxon>
        <taxon>Lachnospirales</taxon>
        <taxon>Lachnospiraceae</taxon>
        <taxon>Eisenbergiella</taxon>
    </lineage>
</organism>
<dbReference type="EMBL" id="MEHD01000032">
    <property type="protein sequence ID" value="ODR51577.1"/>
    <property type="molecule type" value="Genomic_DNA"/>
</dbReference>
<evidence type="ECO:0000256" key="6">
    <source>
        <dbReference type="ARBA" id="ARBA00022840"/>
    </source>
</evidence>
<evidence type="ECO:0000256" key="1">
    <source>
        <dbReference type="ARBA" id="ARBA00008748"/>
    </source>
</evidence>
<dbReference type="PROSITE" id="PS01075">
    <property type="entry name" value="ACETATE_KINASE_1"/>
    <property type="match status" value="1"/>
</dbReference>
<dbReference type="GO" id="GO:0008776">
    <property type="term" value="F:acetate kinase activity"/>
    <property type="evidence" value="ECO:0007669"/>
    <property type="project" value="UniProtKB-UniRule"/>
</dbReference>
<evidence type="ECO:0000256" key="3">
    <source>
        <dbReference type="ARBA" id="ARBA00022679"/>
    </source>
</evidence>
<dbReference type="OrthoDB" id="9802453at2"/>
<dbReference type="InterPro" id="IPR000890">
    <property type="entry name" value="Aliphatic_acid_kin_short-chain"/>
</dbReference>
<feature type="binding site" evidence="7">
    <location>
        <position position="391"/>
    </location>
    <ligand>
        <name>Mg(2+)</name>
        <dbReference type="ChEBI" id="CHEBI:18420"/>
    </ligand>
</feature>
<dbReference type="PIRSF" id="PIRSF000722">
    <property type="entry name" value="Acetate_prop_kin"/>
    <property type="match status" value="1"/>
</dbReference>
<reference evidence="10 12" key="1">
    <citation type="submission" date="2016-08" db="EMBL/GenBank/DDBJ databases">
        <title>Characterization of Isolates of Eisenbergiella tayi Derived from Blood Cultures, Using Whole Genome Sequencing.</title>
        <authorList>
            <person name="Bernier A.-M."/>
            <person name="Burdz T."/>
            <person name="Wiebe D."/>
            <person name="Bernard K."/>
        </authorList>
    </citation>
    <scope>NUCLEOTIDE SEQUENCE [LARGE SCALE GENOMIC DNA]</scope>
    <source>
        <strain evidence="10 12">NML120146</strain>
    </source>
</reference>
<dbReference type="EMBL" id="MEHA01000037">
    <property type="protein sequence ID" value="ODR42715.1"/>
    <property type="molecule type" value="Genomic_DNA"/>
</dbReference>
<accession>A0A1E3U9N4</accession>
<feature type="binding site" evidence="7">
    <location>
        <position position="21"/>
    </location>
    <ligand>
        <name>ATP</name>
        <dbReference type="ChEBI" id="CHEBI:30616"/>
    </ligand>
</feature>
<proteinExistence type="inferred from homology"/>
<feature type="binding site" evidence="7">
    <location>
        <begin position="291"/>
        <end position="293"/>
    </location>
    <ligand>
        <name>ATP</name>
        <dbReference type="ChEBI" id="CHEBI:30616"/>
    </ligand>
</feature>
<keyword evidence="6 7" id="KW-0067">ATP-binding</keyword>
<reference evidence="9 11" key="2">
    <citation type="submission" date="2016-08" db="EMBL/GenBank/DDBJ databases">
        <authorList>
            <person name="Seilhamer J.J."/>
        </authorList>
    </citation>
    <scope>NUCLEOTIDE SEQUENCE [LARGE SCALE GENOMIC DNA]</scope>
    <source>
        <strain evidence="9 11">NML150140-1</strain>
    </source>
</reference>
<dbReference type="PANTHER" id="PTHR21060">
    <property type="entry name" value="ACETATE KINASE"/>
    <property type="match status" value="1"/>
</dbReference>
<dbReference type="GO" id="GO:0005737">
    <property type="term" value="C:cytoplasm"/>
    <property type="evidence" value="ECO:0007669"/>
    <property type="project" value="UniProtKB-SubCell"/>
</dbReference>
<dbReference type="PRINTS" id="PR00471">
    <property type="entry name" value="ACETATEKNASE"/>
</dbReference>
<dbReference type="InterPro" id="IPR023865">
    <property type="entry name" value="Aliphatic_acid_kinase_CS"/>
</dbReference>